<evidence type="ECO:0000313" key="2">
    <source>
        <dbReference type="Proteomes" id="UP000001997"/>
    </source>
</evidence>
<evidence type="ECO:0000313" key="1">
    <source>
        <dbReference type="EMBL" id="EDK38838.2"/>
    </source>
</evidence>
<dbReference type="HOGENOM" id="CLU_1687306_0_0_1"/>
<dbReference type="KEGG" id="pgu:PGUG_02936"/>
<name>A5DI35_PICGU</name>
<dbReference type="RefSeq" id="XP_001485207.2">
    <property type="nucleotide sequence ID" value="XM_001485157.1"/>
</dbReference>
<organism evidence="1 2">
    <name type="scientific">Meyerozyma guilliermondii (strain ATCC 6260 / CBS 566 / DSM 6381 / JCM 1539 / NBRC 10279 / NRRL Y-324)</name>
    <name type="common">Yeast</name>
    <name type="synonym">Candida guilliermondii</name>
    <dbReference type="NCBI Taxonomy" id="294746"/>
    <lineage>
        <taxon>Eukaryota</taxon>
        <taxon>Fungi</taxon>
        <taxon>Dikarya</taxon>
        <taxon>Ascomycota</taxon>
        <taxon>Saccharomycotina</taxon>
        <taxon>Pichiomycetes</taxon>
        <taxon>Debaryomycetaceae</taxon>
        <taxon>Meyerozyma</taxon>
    </lineage>
</organism>
<protein>
    <submittedName>
        <fullName evidence="1">Uncharacterized protein</fullName>
    </submittedName>
</protein>
<gene>
    <name evidence="1" type="ORF">PGUG_02936</name>
</gene>
<dbReference type="EMBL" id="CH408157">
    <property type="protein sequence ID" value="EDK38838.2"/>
    <property type="molecule type" value="Genomic_DNA"/>
</dbReference>
<dbReference type="InParanoid" id="A5DI35"/>
<accession>A5DI35</accession>
<dbReference type="AlphaFoldDB" id="A5DI35"/>
<sequence>MTLISLIYTSLIHTNVHYYHGESKVTRFCGSDAGLGEGVCRGDVFCGRIEFSSRRCWILNSRSSCCNCRLYLVSCSLRFQCRRSLTEALLRLTEGSGSISGSNGRFLQDSWSEVVPSSRWTKPSNSSNSLHLPKLATEPLFLFCFIAVSSATSRAG</sequence>
<keyword evidence="2" id="KW-1185">Reference proteome</keyword>
<dbReference type="VEuPathDB" id="FungiDB:PGUG_02936"/>
<dbReference type="GeneID" id="5127244"/>
<reference evidence="1 2" key="1">
    <citation type="journal article" date="2009" name="Nature">
        <title>Evolution of pathogenicity and sexual reproduction in eight Candida genomes.</title>
        <authorList>
            <person name="Butler G."/>
            <person name="Rasmussen M.D."/>
            <person name="Lin M.F."/>
            <person name="Santos M.A."/>
            <person name="Sakthikumar S."/>
            <person name="Munro C.A."/>
            <person name="Rheinbay E."/>
            <person name="Grabherr M."/>
            <person name="Forche A."/>
            <person name="Reedy J.L."/>
            <person name="Agrafioti I."/>
            <person name="Arnaud M.B."/>
            <person name="Bates S."/>
            <person name="Brown A.J."/>
            <person name="Brunke S."/>
            <person name="Costanzo M.C."/>
            <person name="Fitzpatrick D.A."/>
            <person name="de Groot P.W."/>
            <person name="Harris D."/>
            <person name="Hoyer L.L."/>
            <person name="Hube B."/>
            <person name="Klis F.M."/>
            <person name="Kodira C."/>
            <person name="Lennard N."/>
            <person name="Logue M.E."/>
            <person name="Martin R."/>
            <person name="Neiman A.M."/>
            <person name="Nikolaou E."/>
            <person name="Quail M.A."/>
            <person name="Quinn J."/>
            <person name="Santos M.C."/>
            <person name="Schmitzberger F.F."/>
            <person name="Sherlock G."/>
            <person name="Shah P."/>
            <person name="Silverstein K.A."/>
            <person name="Skrzypek M.S."/>
            <person name="Soll D."/>
            <person name="Staggs R."/>
            <person name="Stansfield I."/>
            <person name="Stumpf M.P."/>
            <person name="Sudbery P.E."/>
            <person name="Srikantha T."/>
            <person name="Zeng Q."/>
            <person name="Berman J."/>
            <person name="Berriman M."/>
            <person name="Heitman J."/>
            <person name="Gow N.A."/>
            <person name="Lorenz M.C."/>
            <person name="Birren B.W."/>
            <person name="Kellis M."/>
            <person name="Cuomo C.A."/>
        </authorList>
    </citation>
    <scope>NUCLEOTIDE SEQUENCE [LARGE SCALE GENOMIC DNA]</scope>
    <source>
        <strain evidence="2">ATCC 6260 / CBS 566 / DSM 6381 / JCM 1539 / NBRC 10279 / NRRL Y-324</strain>
    </source>
</reference>
<dbReference type="Proteomes" id="UP000001997">
    <property type="component" value="Unassembled WGS sequence"/>
</dbReference>
<proteinExistence type="predicted"/>